<dbReference type="Pfam" id="PF11303">
    <property type="entry name" value="DUF3105"/>
    <property type="match status" value="1"/>
</dbReference>
<organism evidence="2 3">
    <name type="scientific">Littorina saxatilis</name>
    <dbReference type="NCBI Taxonomy" id="31220"/>
    <lineage>
        <taxon>Eukaryota</taxon>
        <taxon>Metazoa</taxon>
        <taxon>Spiralia</taxon>
        <taxon>Lophotrochozoa</taxon>
        <taxon>Mollusca</taxon>
        <taxon>Gastropoda</taxon>
        <taxon>Caenogastropoda</taxon>
        <taxon>Littorinimorpha</taxon>
        <taxon>Littorinoidea</taxon>
        <taxon>Littorinidae</taxon>
        <taxon>Littorina</taxon>
    </lineage>
</organism>
<protein>
    <recommendedName>
        <fullName evidence="4">DUF3105 domain-containing protein</fullName>
    </recommendedName>
</protein>
<dbReference type="InterPro" id="IPR021454">
    <property type="entry name" value="DUF3105"/>
</dbReference>
<evidence type="ECO:0000256" key="1">
    <source>
        <dbReference type="SAM" id="SignalP"/>
    </source>
</evidence>
<sequence length="304" mass="33568">MALSVMGMMLQVVVVAVVMVCVCGKKGDHGGVAMGVLSPCDDAKTNIEIDWDPQSSAEYTCDSDTLSPNVPKIQSSCMEEPDEGIHVCYPHAINYTDIPPTSGRHRPNWPVYGEYTYVPQQRWLHSLEHGAIVMLYHPCADPQQVETLRNIVTGCLRKHIITPYKLLPEEMPFALLTWGCKLLMSSVTTSVATNFIKSRALQAPEGQVAGDGEYNTSLTVPAQTVSDYKDSVICPGQASNTQTADMAGILSGQHRDSNPLASEPENPIVIQSRKRRQQLDAETEKLDRNVKRLIEAYRRLVSVK</sequence>
<evidence type="ECO:0000313" key="2">
    <source>
        <dbReference type="EMBL" id="KAK7087123.1"/>
    </source>
</evidence>
<dbReference type="GO" id="GO:0005737">
    <property type="term" value="C:cytoplasm"/>
    <property type="evidence" value="ECO:0007669"/>
    <property type="project" value="TreeGrafter"/>
</dbReference>
<dbReference type="PANTHER" id="PTHR34179:SF1">
    <property type="entry name" value="TUMOR PROTEIN P53-INDUCIBLE PROTEIN 13"/>
    <property type="match status" value="1"/>
</dbReference>
<dbReference type="PANTHER" id="PTHR34179">
    <property type="entry name" value="TUMOR PROTEIN P53-INDUCIBLE PROTEIN 13"/>
    <property type="match status" value="1"/>
</dbReference>
<dbReference type="EMBL" id="JBAMIC010004070">
    <property type="protein sequence ID" value="KAK7087123.1"/>
    <property type="molecule type" value="Genomic_DNA"/>
</dbReference>
<accession>A0AAN9FV07</accession>
<evidence type="ECO:0000313" key="3">
    <source>
        <dbReference type="Proteomes" id="UP001374579"/>
    </source>
</evidence>
<keyword evidence="3" id="KW-1185">Reference proteome</keyword>
<dbReference type="Proteomes" id="UP001374579">
    <property type="component" value="Unassembled WGS sequence"/>
</dbReference>
<proteinExistence type="predicted"/>
<gene>
    <name evidence="2" type="ORF">V1264_021213</name>
</gene>
<name>A0AAN9FV07_9CAEN</name>
<keyword evidence="1" id="KW-0732">Signal</keyword>
<comment type="caution">
    <text evidence="2">The sequence shown here is derived from an EMBL/GenBank/DDBJ whole genome shotgun (WGS) entry which is preliminary data.</text>
</comment>
<evidence type="ECO:0008006" key="4">
    <source>
        <dbReference type="Google" id="ProtNLM"/>
    </source>
</evidence>
<feature type="signal peptide" evidence="1">
    <location>
        <begin position="1"/>
        <end position="24"/>
    </location>
</feature>
<feature type="chain" id="PRO_5042845306" description="DUF3105 domain-containing protein" evidence="1">
    <location>
        <begin position="25"/>
        <end position="304"/>
    </location>
</feature>
<dbReference type="AlphaFoldDB" id="A0AAN9FV07"/>
<reference evidence="2 3" key="1">
    <citation type="submission" date="2024-02" db="EMBL/GenBank/DDBJ databases">
        <title>Chromosome-scale genome assembly of the rough periwinkle Littorina saxatilis.</title>
        <authorList>
            <person name="De Jode A."/>
            <person name="Faria R."/>
            <person name="Formenti G."/>
            <person name="Sims Y."/>
            <person name="Smith T.P."/>
            <person name="Tracey A."/>
            <person name="Wood J.M.D."/>
            <person name="Zagrodzka Z.B."/>
            <person name="Johannesson K."/>
            <person name="Butlin R.K."/>
            <person name="Leder E.H."/>
        </authorList>
    </citation>
    <scope>NUCLEOTIDE SEQUENCE [LARGE SCALE GENOMIC DNA]</scope>
    <source>
        <strain evidence="2">Snail1</strain>
        <tissue evidence="2">Muscle</tissue>
    </source>
</reference>